<evidence type="ECO:0000256" key="2">
    <source>
        <dbReference type="SAM" id="MobiDB-lite"/>
    </source>
</evidence>
<sequence>MCFLLRDPPRTRALLAALLVALLVALVLGGCAGGGLAPVDDRGYGPAPAGFYRIRSGDTLSEIAERRRISMRKLAAWNDLGPPYPLYAGQLLRIEPPRGGSKSGSTGTVVARSSPRASAKTTSKSSAKTRAKPSAKTSAQVSASAKPGSSARASGVAWAWPVAGRVVQGYRSSDRTRQGIRIAAAAGTPVAAAADGEVVYSGSSGLAGYGNLIIVKHSPRYLSAYGFNRRVLASEGASVKRGQQLAEVGQAADGQPMLHFEIRRDGATVDPLLFLPASR</sequence>
<dbReference type="Pfam" id="PF01551">
    <property type="entry name" value="Peptidase_M23"/>
    <property type="match status" value="1"/>
</dbReference>
<evidence type="ECO:0000259" key="3">
    <source>
        <dbReference type="PROSITE" id="PS51782"/>
    </source>
</evidence>
<keyword evidence="5" id="KW-1185">Reference proteome</keyword>
<dbReference type="PANTHER" id="PTHR21666:SF263">
    <property type="entry name" value="MUREIN HYDROLASE ACTIVATOR NLPD"/>
    <property type="match status" value="1"/>
</dbReference>
<dbReference type="PROSITE" id="PS51782">
    <property type="entry name" value="LYSM"/>
    <property type="match status" value="1"/>
</dbReference>
<dbReference type="Pfam" id="PF01476">
    <property type="entry name" value="LysM"/>
    <property type="match status" value="1"/>
</dbReference>
<dbReference type="InterPro" id="IPR018392">
    <property type="entry name" value="LysM"/>
</dbReference>
<dbReference type="InterPro" id="IPR016047">
    <property type="entry name" value="M23ase_b-sheet_dom"/>
</dbReference>
<evidence type="ECO:0000313" key="5">
    <source>
        <dbReference type="Proteomes" id="UP001138768"/>
    </source>
</evidence>
<evidence type="ECO:0000256" key="1">
    <source>
        <dbReference type="ARBA" id="ARBA00038420"/>
    </source>
</evidence>
<dbReference type="SMART" id="SM00257">
    <property type="entry name" value="LysM"/>
    <property type="match status" value="1"/>
</dbReference>
<dbReference type="AlphaFoldDB" id="A0A9X0WCY6"/>
<dbReference type="GO" id="GO:0032153">
    <property type="term" value="C:cell division site"/>
    <property type="evidence" value="ECO:0007669"/>
    <property type="project" value="TreeGrafter"/>
</dbReference>
<dbReference type="InterPro" id="IPR050570">
    <property type="entry name" value="Cell_wall_metabolism_enzyme"/>
</dbReference>
<comment type="similarity">
    <text evidence="1">Belongs to the E.coli NlpD/Haemophilus LppB family.</text>
</comment>
<dbReference type="PANTHER" id="PTHR21666">
    <property type="entry name" value="PEPTIDASE-RELATED"/>
    <property type="match status" value="1"/>
</dbReference>
<protein>
    <recommendedName>
        <fullName evidence="3">LysM domain-containing protein</fullName>
    </recommendedName>
</protein>
<organism evidence="4 5">
    <name type="scientific">Lamprobacter modestohalophilus</name>
    <dbReference type="NCBI Taxonomy" id="1064514"/>
    <lineage>
        <taxon>Bacteria</taxon>
        <taxon>Pseudomonadati</taxon>
        <taxon>Pseudomonadota</taxon>
        <taxon>Gammaproteobacteria</taxon>
        <taxon>Chromatiales</taxon>
        <taxon>Chromatiaceae</taxon>
        <taxon>Lamprobacter</taxon>
    </lineage>
</organism>
<dbReference type="GO" id="GO:0004222">
    <property type="term" value="F:metalloendopeptidase activity"/>
    <property type="evidence" value="ECO:0007669"/>
    <property type="project" value="TreeGrafter"/>
</dbReference>
<gene>
    <name evidence="4" type="ORF">CKO42_21140</name>
</gene>
<feature type="compositionally biased region" description="Low complexity" evidence="2">
    <location>
        <begin position="99"/>
        <end position="126"/>
    </location>
</feature>
<dbReference type="PROSITE" id="PS51257">
    <property type="entry name" value="PROKAR_LIPOPROTEIN"/>
    <property type="match status" value="1"/>
</dbReference>
<evidence type="ECO:0000313" key="4">
    <source>
        <dbReference type="EMBL" id="MBK1620885.1"/>
    </source>
</evidence>
<dbReference type="GO" id="GO:0009279">
    <property type="term" value="C:cell outer membrane"/>
    <property type="evidence" value="ECO:0007669"/>
    <property type="project" value="TreeGrafter"/>
</dbReference>
<dbReference type="Gene3D" id="2.70.70.10">
    <property type="entry name" value="Glucose Permease (Domain IIA)"/>
    <property type="match status" value="1"/>
</dbReference>
<feature type="region of interest" description="Disordered" evidence="2">
    <location>
        <begin position="97"/>
        <end position="149"/>
    </location>
</feature>
<dbReference type="SUPFAM" id="SSF51261">
    <property type="entry name" value="Duplicated hybrid motif"/>
    <property type="match status" value="1"/>
</dbReference>
<dbReference type="Gene3D" id="3.10.350.10">
    <property type="entry name" value="LysM domain"/>
    <property type="match status" value="1"/>
</dbReference>
<dbReference type="CDD" id="cd12797">
    <property type="entry name" value="M23_peptidase"/>
    <property type="match status" value="1"/>
</dbReference>
<accession>A0A9X0WCY6</accession>
<name>A0A9X0WCY6_9GAMM</name>
<comment type="caution">
    <text evidence="4">The sequence shown here is derived from an EMBL/GenBank/DDBJ whole genome shotgun (WGS) entry which is preliminary data.</text>
</comment>
<dbReference type="InterPro" id="IPR036779">
    <property type="entry name" value="LysM_dom_sf"/>
</dbReference>
<reference evidence="4 5" key="1">
    <citation type="journal article" date="2020" name="Microorganisms">
        <title>Osmotic Adaptation and Compatible Solute Biosynthesis of Phototrophic Bacteria as Revealed from Genome Analyses.</title>
        <authorList>
            <person name="Imhoff J.F."/>
            <person name="Rahn T."/>
            <person name="Kunzel S."/>
            <person name="Keller A."/>
            <person name="Neulinger S.C."/>
        </authorList>
    </citation>
    <scope>NUCLEOTIDE SEQUENCE [LARGE SCALE GENOMIC DNA]</scope>
    <source>
        <strain evidence="4 5">DSM 25653</strain>
    </source>
</reference>
<dbReference type="EMBL" id="NRRY01000052">
    <property type="protein sequence ID" value="MBK1620885.1"/>
    <property type="molecule type" value="Genomic_DNA"/>
</dbReference>
<dbReference type="Proteomes" id="UP001138768">
    <property type="component" value="Unassembled WGS sequence"/>
</dbReference>
<dbReference type="InterPro" id="IPR011055">
    <property type="entry name" value="Dup_hybrid_motif"/>
</dbReference>
<feature type="domain" description="LysM" evidence="3">
    <location>
        <begin position="50"/>
        <end position="94"/>
    </location>
</feature>
<dbReference type="CDD" id="cd00118">
    <property type="entry name" value="LysM"/>
    <property type="match status" value="1"/>
</dbReference>
<proteinExistence type="inferred from homology"/>